<dbReference type="PANTHER" id="PTHR30483">
    <property type="entry name" value="LEUCINE-SPECIFIC-BINDING PROTEIN"/>
    <property type="match status" value="1"/>
</dbReference>
<dbReference type="GO" id="GO:0006865">
    <property type="term" value="P:amino acid transport"/>
    <property type="evidence" value="ECO:0007669"/>
    <property type="project" value="UniProtKB-KW"/>
</dbReference>
<keyword evidence="3" id="KW-0029">Amino-acid transport</keyword>
<dbReference type="InterPro" id="IPR028081">
    <property type="entry name" value="Leu-bd"/>
</dbReference>
<comment type="caution">
    <text evidence="5">The sequence shown here is derived from an EMBL/GenBank/DDBJ whole genome shotgun (WGS) entry which is preliminary data.</text>
</comment>
<dbReference type="InterPro" id="IPR028082">
    <property type="entry name" value="Peripla_BP_I"/>
</dbReference>
<evidence type="ECO:0000259" key="4">
    <source>
        <dbReference type="Pfam" id="PF13458"/>
    </source>
</evidence>
<name>A0AA37TCI6_9HYPH</name>
<dbReference type="AlphaFoldDB" id="A0AA37TCI6"/>
<keyword evidence="3" id="KW-0813">Transport</keyword>
<dbReference type="Pfam" id="PF13458">
    <property type="entry name" value="Peripla_BP_6"/>
    <property type="match status" value="1"/>
</dbReference>
<evidence type="ECO:0000256" key="2">
    <source>
        <dbReference type="ARBA" id="ARBA00022729"/>
    </source>
</evidence>
<keyword evidence="2" id="KW-0732">Signal</keyword>
<sequence length="440" mass="45811">MAVARHAFVTYSSAATASEADTRTNPGGDMIRTIGGAVLAAALAGTALGSIPAAAQGGGFSGNAVRIGILNDQSGLYAEFGGQGSVEAARMAVEDIGGTIGGVPIEILTADHQNKPDIASAIARQWYDRDGVDAIMELTTSSVALAVQGLSKEKKKITITTGAATSDLTGKACTPYGYHWAYDTRALAVGTGGALTRAGGDTWFFLTADYAFGSALEADTSRVVTANGGKVLGSVRHPLSNQDFSSFLLQAQGSKAKVIGLANAGLDTSNSIKQAAEYGIVEGGQKLAALLFTLSEVHGLGLKVAQGLTLTEGWYWDANDETRAFGQRYMKRTGRMPNMIQAGTYSAVLSYLKAVKAAGTDETDAVNAKLKALPVDDVFAHGGVVQPNGRMVHDMYLFEVKKPAESKDPWDLYRQLATIPGKEAYASPAESGCPLTAAAK</sequence>
<protein>
    <submittedName>
        <fullName evidence="5">ABC transporter permease</fullName>
    </submittedName>
</protein>
<gene>
    <name evidence="5" type="ORF">GCM10007890_06900</name>
</gene>
<dbReference type="CDD" id="cd06327">
    <property type="entry name" value="PBP1_SBP-like"/>
    <property type="match status" value="1"/>
</dbReference>
<dbReference type="PANTHER" id="PTHR30483:SF6">
    <property type="entry name" value="PERIPLASMIC BINDING PROTEIN OF ABC TRANSPORTER FOR NATURAL AMINO ACIDS"/>
    <property type="match status" value="1"/>
</dbReference>
<dbReference type="Gene3D" id="3.40.50.2300">
    <property type="match status" value="2"/>
</dbReference>
<accession>A0AA37TCI6</accession>
<evidence type="ECO:0000256" key="1">
    <source>
        <dbReference type="ARBA" id="ARBA00010062"/>
    </source>
</evidence>
<proteinExistence type="inferred from homology"/>
<comment type="similarity">
    <text evidence="1">Belongs to the leucine-binding protein family.</text>
</comment>
<dbReference type="SUPFAM" id="SSF53822">
    <property type="entry name" value="Periplasmic binding protein-like I"/>
    <property type="match status" value="1"/>
</dbReference>
<dbReference type="InterPro" id="IPR051010">
    <property type="entry name" value="BCAA_transport"/>
</dbReference>
<evidence type="ECO:0000313" key="5">
    <source>
        <dbReference type="EMBL" id="GLS68678.1"/>
    </source>
</evidence>
<keyword evidence="6" id="KW-1185">Reference proteome</keyword>
<evidence type="ECO:0000313" key="6">
    <source>
        <dbReference type="Proteomes" id="UP001157440"/>
    </source>
</evidence>
<feature type="domain" description="Leucine-binding protein" evidence="4">
    <location>
        <begin position="65"/>
        <end position="401"/>
    </location>
</feature>
<organism evidence="5 6">
    <name type="scientific">Methylobacterium tardum</name>
    <dbReference type="NCBI Taxonomy" id="374432"/>
    <lineage>
        <taxon>Bacteria</taxon>
        <taxon>Pseudomonadati</taxon>
        <taxon>Pseudomonadota</taxon>
        <taxon>Alphaproteobacteria</taxon>
        <taxon>Hyphomicrobiales</taxon>
        <taxon>Methylobacteriaceae</taxon>
        <taxon>Methylobacterium</taxon>
    </lineage>
</organism>
<dbReference type="Proteomes" id="UP001157440">
    <property type="component" value="Unassembled WGS sequence"/>
</dbReference>
<evidence type="ECO:0000256" key="3">
    <source>
        <dbReference type="ARBA" id="ARBA00022970"/>
    </source>
</evidence>
<dbReference type="EMBL" id="BSPL01000006">
    <property type="protein sequence ID" value="GLS68678.1"/>
    <property type="molecule type" value="Genomic_DNA"/>
</dbReference>
<reference evidence="6" key="1">
    <citation type="journal article" date="2019" name="Int. J. Syst. Evol. Microbiol.">
        <title>The Global Catalogue of Microorganisms (GCM) 10K type strain sequencing project: providing services to taxonomists for standard genome sequencing and annotation.</title>
        <authorList>
            <consortium name="The Broad Institute Genomics Platform"/>
            <consortium name="The Broad Institute Genome Sequencing Center for Infectious Disease"/>
            <person name="Wu L."/>
            <person name="Ma J."/>
        </authorList>
    </citation>
    <scope>NUCLEOTIDE SEQUENCE [LARGE SCALE GENOMIC DNA]</scope>
    <source>
        <strain evidence="6">NBRC 103632</strain>
    </source>
</reference>